<evidence type="ECO:0000313" key="2">
    <source>
        <dbReference type="Proteomes" id="UP001448207"/>
    </source>
</evidence>
<protein>
    <submittedName>
        <fullName evidence="1">Uncharacterized protein</fullName>
    </submittedName>
</protein>
<dbReference type="EMBL" id="JBCLYO010000002">
    <property type="protein sequence ID" value="KAL0093040.1"/>
    <property type="molecule type" value="Genomic_DNA"/>
</dbReference>
<organism evidence="1 2">
    <name type="scientific">Phycomyces blakesleeanus</name>
    <dbReference type="NCBI Taxonomy" id="4837"/>
    <lineage>
        <taxon>Eukaryota</taxon>
        <taxon>Fungi</taxon>
        <taxon>Fungi incertae sedis</taxon>
        <taxon>Mucoromycota</taxon>
        <taxon>Mucoromycotina</taxon>
        <taxon>Mucoromycetes</taxon>
        <taxon>Mucorales</taxon>
        <taxon>Phycomycetaceae</taxon>
        <taxon>Phycomyces</taxon>
    </lineage>
</organism>
<keyword evidence="2" id="KW-1185">Reference proteome</keyword>
<accession>A0ABR3BAG8</accession>
<dbReference type="Proteomes" id="UP001448207">
    <property type="component" value="Unassembled WGS sequence"/>
</dbReference>
<proteinExistence type="predicted"/>
<evidence type="ECO:0000313" key="1">
    <source>
        <dbReference type="EMBL" id="KAL0093040.1"/>
    </source>
</evidence>
<sequence>MTIDLSNPIGNWSIFRHALPPRCHTDPRNEEGQRRQFGWGLCKKLAWDVLGSSPKRLSIEDLGICIDNVRRSHMINYVIDRVNREHHINEHTKWAPHLPLRACVRNWGAKMMLRKFWNNGLPISKQNDNTNNSKSDHVVFDHTADSLQCSPRSQFNTFASQNVPLNPLMGQTVTMMSFPKKTAIHTITFVKTYLDKVELKNQEGFHQTTLFKSV</sequence>
<comment type="caution">
    <text evidence="1">The sequence shown here is derived from an EMBL/GenBank/DDBJ whole genome shotgun (WGS) entry which is preliminary data.</text>
</comment>
<gene>
    <name evidence="1" type="ORF">J3Q64DRAFT_1819087</name>
</gene>
<reference evidence="1 2" key="1">
    <citation type="submission" date="2024-04" db="EMBL/GenBank/DDBJ databases">
        <title>Symmetric and asymmetric DNA N6-adenine methylation regulates different biological responses in Mucorales.</title>
        <authorList>
            <consortium name="Lawrence Berkeley National Laboratory"/>
            <person name="Lax C."/>
            <person name="Mondo S.J."/>
            <person name="Osorio-Concepcion M."/>
            <person name="Muszewska A."/>
            <person name="Corrochano-Luque M."/>
            <person name="Gutierrez G."/>
            <person name="Riley R."/>
            <person name="Lipzen A."/>
            <person name="Guo J."/>
            <person name="Hundley H."/>
            <person name="Amirebrahimi M."/>
            <person name="Ng V."/>
            <person name="Lorenzo-Gutierrez D."/>
            <person name="Binder U."/>
            <person name="Yang J."/>
            <person name="Song Y."/>
            <person name="Canovas D."/>
            <person name="Navarro E."/>
            <person name="Freitag M."/>
            <person name="Gabaldon T."/>
            <person name="Grigoriev I.V."/>
            <person name="Corrochano L.M."/>
            <person name="Nicolas F.E."/>
            <person name="Garre V."/>
        </authorList>
    </citation>
    <scope>NUCLEOTIDE SEQUENCE [LARGE SCALE GENOMIC DNA]</scope>
    <source>
        <strain evidence="1 2">L51</strain>
    </source>
</reference>
<name>A0ABR3BAG8_PHYBL</name>